<dbReference type="Proteomes" id="UP001596447">
    <property type="component" value="Unassembled WGS sequence"/>
</dbReference>
<accession>A0ABD5Z3D8</accession>
<gene>
    <name evidence="2" type="ORF">ACFQJ9_08810</name>
</gene>
<protein>
    <submittedName>
        <fullName evidence="2">Uncharacterized protein</fullName>
    </submittedName>
</protein>
<evidence type="ECO:0000313" key="2">
    <source>
        <dbReference type="EMBL" id="MFC7199510.1"/>
    </source>
</evidence>
<name>A0ABD5Z3D8_9EURY</name>
<sequence>MNYANPYSLGGGGGRPAISGQDTFFVYGSGVTFAPTYVPTRISVSKERNLNREDNFCGTEDVSDLGSKNREVHISGLIRESELDSLGNLLDANFPMRVIAPGWSGEIRVMDGEFEGPRAFDPQNREPLYKYSLNVLSTGSDEAQKPDNEDGVISDGHDH</sequence>
<evidence type="ECO:0000313" key="3">
    <source>
        <dbReference type="Proteomes" id="UP001596447"/>
    </source>
</evidence>
<reference evidence="2 3" key="1">
    <citation type="journal article" date="2019" name="Int. J. Syst. Evol. Microbiol.">
        <title>The Global Catalogue of Microorganisms (GCM) 10K type strain sequencing project: providing services to taxonomists for standard genome sequencing and annotation.</title>
        <authorList>
            <consortium name="The Broad Institute Genomics Platform"/>
            <consortium name="The Broad Institute Genome Sequencing Center for Infectious Disease"/>
            <person name="Wu L."/>
            <person name="Ma J."/>
        </authorList>
    </citation>
    <scope>NUCLEOTIDE SEQUENCE [LARGE SCALE GENOMIC DNA]</scope>
    <source>
        <strain evidence="2 3">XZGYJ-43</strain>
    </source>
</reference>
<dbReference type="EMBL" id="JBHTAR010000011">
    <property type="protein sequence ID" value="MFC7199510.1"/>
    <property type="molecule type" value="Genomic_DNA"/>
</dbReference>
<comment type="caution">
    <text evidence="2">The sequence shown here is derived from an EMBL/GenBank/DDBJ whole genome shotgun (WGS) entry which is preliminary data.</text>
</comment>
<dbReference type="AlphaFoldDB" id="A0ABD5Z3D8"/>
<feature type="region of interest" description="Disordered" evidence="1">
    <location>
        <begin position="137"/>
        <end position="159"/>
    </location>
</feature>
<organism evidence="2 3">
    <name type="scientific">Halospeciosus flavus</name>
    <dbReference type="NCBI Taxonomy" id="3032283"/>
    <lineage>
        <taxon>Archaea</taxon>
        <taxon>Methanobacteriati</taxon>
        <taxon>Methanobacteriota</taxon>
        <taxon>Stenosarchaea group</taxon>
        <taxon>Halobacteria</taxon>
        <taxon>Halobacteriales</taxon>
        <taxon>Halobacteriaceae</taxon>
        <taxon>Halospeciosus</taxon>
    </lineage>
</organism>
<proteinExistence type="predicted"/>
<keyword evidence="3" id="KW-1185">Reference proteome</keyword>
<evidence type="ECO:0000256" key="1">
    <source>
        <dbReference type="SAM" id="MobiDB-lite"/>
    </source>
</evidence>
<dbReference type="RefSeq" id="WP_279529440.1">
    <property type="nucleotide sequence ID" value="NZ_CP122312.1"/>
</dbReference>